<feature type="region of interest" description="Disordered" evidence="1">
    <location>
        <begin position="183"/>
        <end position="235"/>
    </location>
</feature>
<name>A0A8M6Z1Q1_DANRE</name>
<organism evidence="2 3">
    <name type="scientific">Danio rerio</name>
    <name type="common">Zebrafish</name>
    <name type="synonym">Brachydanio rerio</name>
    <dbReference type="NCBI Taxonomy" id="7955"/>
    <lineage>
        <taxon>Eukaryota</taxon>
        <taxon>Metazoa</taxon>
        <taxon>Chordata</taxon>
        <taxon>Craniata</taxon>
        <taxon>Vertebrata</taxon>
        <taxon>Euteleostomi</taxon>
        <taxon>Actinopterygii</taxon>
        <taxon>Neopterygii</taxon>
        <taxon>Teleostei</taxon>
        <taxon>Ostariophysi</taxon>
        <taxon>Cypriniformes</taxon>
        <taxon>Danionidae</taxon>
        <taxon>Danioninae</taxon>
        <taxon>Danio</taxon>
    </lineage>
</organism>
<dbReference type="PANTHER" id="PTHR22014">
    <property type="entry name" value="RNA-BINDING PROTEIN 33"/>
    <property type="match status" value="1"/>
</dbReference>
<dbReference type="InterPro" id="IPR039878">
    <property type="entry name" value="RBM33"/>
</dbReference>
<sequence length="692" mass="77370">MQKCYSTSLYSILTVKCYKPFKHKLTWFLRFTENSNGVYDKPGREKFFRGREKVQDMNSDSEEDILVDDWLTSKQDFLDTSDEELNDDLLRSDDENETMSSSKPKHQAIALPHVVCETSHPAKDQAICPKEEHTEVDHGEVLDIEINAPSGDEFQEPGDYGVHQQASVKVDVKDDVKLVSSLHKESKKGVSEFRAGLSLQPTSHHLIPSSRGQPDPEEPRIRPCRSPEPAFPGQHMFDQQHCASVLDTNPLLAGPAPMGSIQPGGNESDPWRPSPALQEPSDLSKPGTPHRGHCSLQKHPSAPSGCRFNAPSGQSQVTQKPAVLVRAVARMVQNAKPMAVARGMPITARQPACAKSTITAKTPPAPGTVGRNVGQKVKVEPQTPRATQKHPAKPLNMTNDKEREEYILYMQKLEEQMHLRRQVIKHKERMRSLRAANKRRLRLEHFQTDLSTAHCWNNNQNQQKPPCFLSSYPTNAMPQQHFYNPHDCLVLQCHPQLHPRPPQQQMYQILVPAFQPPCHQALSAQGTPAEVQYNQACHSGTGRVVLQKMEQFADHMSLQYSIDEARFAGLQDVQPGRKRMIEQRISDGPVPAKSKVVQYFTTSSRIGSSSSDFKPAMSEEAKSVTETNRRTVTLIQESSPLSFLQHGLKLTCPIQNKVAISGNEHSAFIPLGSGLKTQSVTAQTSFIVRLNH</sequence>
<gene>
    <name evidence="3 4" type="primary">rbm33b</name>
</gene>
<reference evidence="3" key="1">
    <citation type="submission" date="2025-08" db="UniProtKB">
        <authorList>
            <consortium name="RefSeq"/>
        </authorList>
    </citation>
    <scope>IDENTIFICATION</scope>
    <source>
        <strain evidence="3">Tuebingen</strain>
        <tissue evidence="3">Fibroblasts and whole tissue</tissue>
    </source>
</reference>
<dbReference type="OrthoDB" id="8753296at2759"/>
<dbReference type="AGR" id="ZFIN:ZDB-GENE-060526-276"/>
<dbReference type="AlphaFoldDB" id="A0A8M6Z1Q1"/>
<dbReference type="ZFIN" id="ZDB-GENE-060526-276">
    <property type="gene designation" value="rbm33b"/>
</dbReference>
<protein>
    <submittedName>
        <fullName evidence="3">Uncharacterized protein rbm33b isoform X1</fullName>
    </submittedName>
</protein>
<evidence type="ECO:0000256" key="1">
    <source>
        <dbReference type="SAM" id="MobiDB-lite"/>
    </source>
</evidence>
<dbReference type="Proteomes" id="UP000000437">
    <property type="component" value="Chromosome 2"/>
</dbReference>
<evidence type="ECO:0000313" key="2">
    <source>
        <dbReference type="Proteomes" id="UP000000437"/>
    </source>
</evidence>
<feature type="region of interest" description="Disordered" evidence="1">
    <location>
        <begin position="248"/>
        <end position="319"/>
    </location>
</feature>
<dbReference type="GlyGen" id="A0A8M6Z1Q1">
    <property type="glycosylation" value="1 site"/>
</dbReference>
<dbReference type="RefSeq" id="XP_017207279.1">
    <property type="nucleotide sequence ID" value="XM_017351790.4"/>
</dbReference>
<dbReference type="CTD" id="556301"/>
<accession>A0A8M6Z1Q1</accession>
<dbReference type="PANTHER" id="PTHR22014:SF2">
    <property type="entry name" value="RNA-BINDING PROTEIN 33"/>
    <property type="match status" value="1"/>
</dbReference>
<dbReference type="GeneID" id="556301"/>
<evidence type="ECO:0000313" key="3">
    <source>
        <dbReference type="RefSeq" id="XP_017207279.1"/>
    </source>
</evidence>
<proteinExistence type="predicted"/>
<keyword evidence="2" id="KW-1185">Reference proteome</keyword>
<dbReference type="KEGG" id="dre:556301"/>
<dbReference type="GO" id="GO:0003723">
    <property type="term" value="F:RNA binding"/>
    <property type="evidence" value="ECO:0000318"/>
    <property type="project" value="GO_Central"/>
</dbReference>
<evidence type="ECO:0000313" key="4">
    <source>
        <dbReference type="ZFIN" id="ZDB-GENE-060526-276"/>
    </source>
</evidence>